<organism evidence="2 3">
    <name type="scientific">Aphanothece cf. minutissima CCALA 015</name>
    <dbReference type="NCBI Taxonomy" id="2107695"/>
    <lineage>
        <taxon>Bacteria</taxon>
        <taxon>Bacillati</taxon>
        <taxon>Cyanobacteriota</taxon>
        <taxon>Cyanophyceae</taxon>
        <taxon>Oscillatoriophycideae</taxon>
        <taxon>Chroococcales</taxon>
        <taxon>Aphanothecaceae</taxon>
        <taxon>Aphanothece</taxon>
    </lineage>
</organism>
<protein>
    <submittedName>
        <fullName evidence="2">GNAT family N-acetyltransferase</fullName>
    </submittedName>
</protein>
<dbReference type="CDD" id="cd04301">
    <property type="entry name" value="NAT_SF"/>
    <property type="match status" value="1"/>
</dbReference>
<dbReference type="Proteomes" id="UP000238218">
    <property type="component" value="Unassembled WGS sequence"/>
</dbReference>
<dbReference type="PROSITE" id="PS51186">
    <property type="entry name" value="GNAT"/>
    <property type="match status" value="1"/>
</dbReference>
<reference evidence="2 3" key="1">
    <citation type="submission" date="2018-03" db="EMBL/GenBank/DDBJ databases">
        <title>The ancient ancestry and fast evolution of plastids.</title>
        <authorList>
            <person name="Moore K.R."/>
            <person name="Magnabosco C."/>
            <person name="Momper L."/>
            <person name="Gold D.A."/>
            <person name="Bosak T."/>
            <person name="Fournier G.P."/>
        </authorList>
    </citation>
    <scope>NUCLEOTIDE SEQUENCE [LARGE SCALE GENOMIC DNA]</scope>
    <source>
        <strain evidence="2 3">CCALA 015</strain>
    </source>
</reference>
<dbReference type="Gene3D" id="3.40.630.30">
    <property type="match status" value="1"/>
</dbReference>
<keyword evidence="3" id="KW-1185">Reference proteome</keyword>
<gene>
    <name evidence="2" type="ORF">C7B81_04820</name>
</gene>
<feature type="domain" description="N-acetyltransferase" evidence="1">
    <location>
        <begin position="4"/>
        <end position="160"/>
    </location>
</feature>
<dbReference type="SUPFAM" id="SSF55729">
    <property type="entry name" value="Acyl-CoA N-acyltransferases (Nat)"/>
    <property type="match status" value="1"/>
</dbReference>
<proteinExistence type="predicted"/>
<dbReference type="PIRSF" id="PIRSF037663">
    <property type="entry name" value="Acetyltransf_GNAT_prd"/>
    <property type="match status" value="1"/>
</dbReference>
<dbReference type="EMBL" id="PVWP01000002">
    <property type="protein sequence ID" value="PSB38870.1"/>
    <property type="molecule type" value="Genomic_DNA"/>
</dbReference>
<sequence>MNDVVIRQIGPGDYHPIISVVDAWWGGRPMADMLPRLFFVHFQSTSFTAVVDGQIVAFLIGFVSQTYPDQAYVHFLGVHPARRGEGLGRLLYGRFFATATSLGCRTVHGVTSPVNRNSIEFHRRMGFSFLESDVKVDGVPVAVGYDGEGEDRVIFRKNLDPPDMER</sequence>
<comment type="caution">
    <text evidence="2">The sequence shown here is derived from an EMBL/GenBank/DDBJ whole genome shotgun (WGS) entry which is preliminary data.</text>
</comment>
<dbReference type="RefSeq" id="WP_106220138.1">
    <property type="nucleotide sequence ID" value="NZ_PVWP01000002.1"/>
</dbReference>
<name>A0ABX5FAK6_9CHRO</name>
<evidence type="ECO:0000259" key="1">
    <source>
        <dbReference type="PROSITE" id="PS51186"/>
    </source>
</evidence>
<dbReference type="InterPro" id="IPR000182">
    <property type="entry name" value="GNAT_dom"/>
</dbReference>
<dbReference type="InterPro" id="IPR016181">
    <property type="entry name" value="Acyl_CoA_acyltransferase"/>
</dbReference>
<evidence type="ECO:0000313" key="2">
    <source>
        <dbReference type="EMBL" id="PSB38870.1"/>
    </source>
</evidence>
<evidence type="ECO:0000313" key="3">
    <source>
        <dbReference type="Proteomes" id="UP000238218"/>
    </source>
</evidence>
<dbReference type="Pfam" id="PF00583">
    <property type="entry name" value="Acetyltransf_1"/>
    <property type="match status" value="1"/>
</dbReference>
<dbReference type="InterPro" id="IPR017255">
    <property type="entry name" value="AcTrfase_GNAT_prd"/>
</dbReference>
<accession>A0ABX5FAK6</accession>